<dbReference type="InterPro" id="IPR041657">
    <property type="entry name" value="HTH_17"/>
</dbReference>
<gene>
    <name evidence="2" type="ORF">ABS772_08745</name>
</gene>
<evidence type="ECO:0000259" key="1">
    <source>
        <dbReference type="Pfam" id="PF12728"/>
    </source>
</evidence>
<protein>
    <submittedName>
        <fullName evidence="2">Helix-turn-helix domain-containing protein</fullName>
    </submittedName>
</protein>
<dbReference type="RefSeq" id="WP_350393807.1">
    <property type="nucleotide sequence ID" value="NZ_JBELQE010000051.1"/>
</dbReference>
<evidence type="ECO:0000313" key="3">
    <source>
        <dbReference type="Proteomes" id="UP001480955"/>
    </source>
</evidence>
<dbReference type="EMBL" id="JBELQE010000051">
    <property type="protein sequence ID" value="MER2250000.1"/>
    <property type="molecule type" value="Genomic_DNA"/>
</dbReference>
<name>A0ABV1QKV2_9HYPH</name>
<accession>A0ABV1QKV2</accession>
<keyword evidence="3" id="KW-1185">Reference proteome</keyword>
<sequence length="115" mass="12475">MALASDERAGRGRYSRSRSDALKVDRHPLHRPYCIAAPSCASYRRHGPVFVPLAYGIEDAAAIIGISRSTLFEYIKDGRVPSWKIGASTVIHQCDLEAFLGAAPFSAATEAARRG</sequence>
<reference evidence="2 3" key="1">
    <citation type="submission" date="2024-06" db="EMBL/GenBank/DDBJ databases">
        <authorList>
            <person name="Campbell A.G."/>
        </authorList>
    </citation>
    <scope>NUCLEOTIDE SEQUENCE [LARGE SCALE GENOMIC DNA]</scope>
    <source>
        <strain evidence="2 3">EM12</strain>
    </source>
</reference>
<organism evidence="2 3">
    <name type="scientific">Methylorubrum podarium</name>
    <dbReference type="NCBI Taxonomy" id="200476"/>
    <lineage>
        <taxon>Bacteria</taxon>
        <taxon>Pseudomonadati</taxon>
        <taxon>Pseudomonadota</taxon>
        <taxon>Alphaproteobacteria</taxon>
        <taxon>Hyphomicrobiales</taxon>
        <taxon>Methylobacteriaceae</taxon>
        <taxon>Methylorubrum</taxon>
    </lineage>
</organism>
<comment type="caution">
    <text evidence="2">The sequence shown here is derived from an EMBL/GenBank/DDBJ whole genome shotgun (WGS) entry which is preliminary data.</text>
</comment>
<dbReference type="Pfam" id="PF12728">
    <property type="entry name" value="HTH_17"/>
    <property type="match status" value="1"/>
</dbReference>
<proteinExistence type="predicted"/>
<evidence type="ECO:0000313" key="2">
    <source>
        <dbReference type="EMBL" id="MER2250000.1"/>
    </source>
</evidence>
<feature type="domain" description="Helix-turn-helix" evidence="1">
    <location>
        <begin position="55"/>
        <end position="100"/>
    </location>
</feature>
<dbReference type="Proteomes" id="UP001480955">
    <property type="component" value="Unassembled WGS sequence"/>
</dbReference>